<dbReference type="AlphaFoldDB" id="A0A1I0BE32"/>
<protein>
    <recommendedName>
        <fullName evidence="4">S-layer family duplication domain-containing protein</fullName>
    </recommendedName>
</protein>
<keyword evidence="1" id="KW-1133">Transmembrane helix</keyword>
<accession>A0A1I0BE32</accession>
<evidence type="ECO:0000256" key="1">
    <source>
        <dbReference type="SAM" id="Phobius"/>
    </source>
</evidence>
<dbReference type="Gene3D" id="2.60.98.40">
    <property type="match status" value="1"/>
</dbReference>
<proteinExistence type="predicted"/>
<keyword evidence="1" id="KW-0812">Transmembrane</keyword>
<evidence type="ECO:0000313" key="2">
    <source>
        <dbReference type="EMBL" id="SET05124.1"/>
    </source>
</evidence>
<name>A0A1I0BE32_9EURY</name>
<feature type="transmembrane region" description="Helical" evidence="1">
    <location>
        <begin position="163"/>
        <end position="185"/>
    </location>
</feature>
<dbReference type="STRING" id="1353158.SAMN04488587_2108"/>
<gene>
    <name evidence="2" type="ORF">SAMN04488587_2108</name>
</gene>
<dbReference type="Proteomes" id="UP000243338">
    <property type="component" value="Unassembled WGS sequence"/>
</dbReference>
<organism evidence="2 3">
    <name type="scientific">Methanococcoides vulcani</name>
    <dbReference type="NCBI Taxonomy" id="1353158"/>
    <lineage>
        <taxon>Archaea</taxon>
        <taxon>Methanobacteriati</taxon>
        <taxon>Methanobacteriota</taxon>
        <taxon>Stenosarchaea group</taxon>
        <taxon>Methanomicrobia</taxon>
        <taxon>Methanosarcinales</taxon>
        <taxon>Methanosarcinaceae</taxon>
        <taxon>Methanococcoides</taxon>
    </lineage>
</organism>
<keyword evidence="1" id="KW-0472">Membrane</keyword>
<keyword evidence="3" id="KW-1185">Reference proteome</keyword>
<evidence type="ECO:0008006" key="4">
    <source>
        <dbReference type="Google" id="ProtNLM"/>
    </source>
</evidence>
<dbReference type="EMBL" id="FOHQ01000007">
    <property type="protein sequence ID" value="SET05124.1"/>
    <property type="molecule type" value="Genomic_DNA"/>
</dbReference>
<sequence length="188" mass="21351">MVWDVRYSRNNRIRFLVSFLFILLLLVLPVFGAQVKDEVLIDGANIFIETESFWEFNQGYVFIVKDVSEDGGVWVELSLEDVSLKDEVLYEGDIFVYSRDSIELFNMTVDTIYYGPGGDLVTFKPVFQYLDPSLPAPVRVNPEISQNGSDISPEPDVTPDNSIPGFCLITAMSCMVILFICSRFFEAK</sequence>
<evidence type="ECO:0000313" key="3">
    <source>
        <dbReference type="Proteomes" id="UP000243338"/>
    </source>
</evidence>
<reference evidence="3" key="1">
    <citation type="submission" date="2016-10" db="EMBL/GenBank/DDBJ databases">
        <authorList>
            <person name="Varghese N."/>
            <person name="Submissions S."/>
        </authorList>
    </citation>
    <scope>NUCLEOTIDE SEQUENCE [LARGE SCALE GENOMIC DNA]</scope>
    <source>
        <strain evidence="3">SLH 33</strain>
    </source>
</reference>